<reference evidence="4" key="1">
    <citation type="submission" date="2016-10" db="EMBL/GenBank/DDBJ databases">
        <authorList>
            <person name="Varghese N."/>
            <person name="Submissions S."/>
        </authorList>
    </citation>
    <scope>NUCLEOTIDE SEQUENCE [LARGE SCALE GENOMIC DNA]</scope>
    <source>
        <strain evidence="4">DSM 17101</strain>
    </source>
</reference>
<protein>
    <recommendedName>
        <fullName evidence="5">Cyclic di-GMP-binding protein</fullName>
    </recommendedName>
</protein>
<organism evidence="3 4">
    <name type="scientific">Paracidovorax cattleyae</name>
    <dbReference type="NCBI Taxonomy" id="80868"/>
    <lineage>
        <taxon>Bacteria</taxon>
        <taxon>Pseudomonadati</taxon>
        <taxon>Pseudomonadota</taxon>
        <taxon>Betaproteobacteria</taxon>
        <taxon>Burkholderiales</taxon>
        <taxon>Comamonadaceae</taxon>
        <taxon>Paracidovorax</taxon>
    </lineage>
</organism>
<sequence>MVPSLLRLPRASRLICMMGLSVPLLAMASPAGDALQRLQGDTWVTRSFALSDLGFTDAVLLNGFDARQEFFLPVPRTLPLAEASIDFNGRYYKAEEGRTSMLLSVNGRPVFSRRIESPEGDASQMLKVDTSVRTNGFLRLGVNWLNNVARRICEVERATGNVLSVAAETRFNYRFSSGALTSLADAWVTLPPRPTLLVASRNLSRASYDTAWRIGTALEQANRRVVVKAFPVVGDTVDTTGWQVPSGLASLPAFAGLAAGNARHVLRDDAEIGALVVLGAVSATGDIAVADGALQQQIGKALDALGAQLAGDADGARAFTAWRNLQTVAAPGGLASHQVRLATLGARPVIAVAEDAGAQAAGIFAEVWRNILVTRQATVARADAPESEDRTVIRLAGFGSDASFDVVSRGDWTASLPLAAVAVNGRMPSDLVIDIAAAPGASSTRPVASVFWNNVLLSARRLEADGRPERLDARVPGYALGLSNVVRVSVQRQPYSNDCNETPQGFPVNVLPTSYVRAGDSEPDGTFVGLLPLMSGTPVVAVPASYLADAPQSLARLIRIAVAAGVTPVRAEFAVVEQGKPFAPGRPFLALQVPVQGTEPKVQIQDAHLRINGRNAPWLDVDGLARLSAVEVSRSNGQHGLVWQPLGEQTLAVQKPFVLNRGDIALIGAEGPVSWVDSSNPSASLPPGAGESAFYEWRRYLSWGVPLLSILLLVLLLVLVAAYRARRRAEQRRSS</sequence>
<evidence type="ECO:0000313" key="4">
    <source>
        <dbReference type="Proteomes" id="UP000199317"/>
    </source>
</evidence>
<dbReference type="EMBL" id="FNJL01000028">
    <property type="protein sequence ID" value="SDP81626.1"/>
    <property type="molecule type" value="Genomic_DNA"/>
</dbReference>
<feature type="transmembrane region" description="Helical" evidence="1">
    <location>
        <begin position="700"/>
        <end position="723"/>
    </location>
</feature>
<dbReference type="OrthoDB" id="7315676at2"/>
<feature type="signal peptide" evidence="2">
    <location>
        <begin position="1"/>
        <end position="28"/>
    </location>
</feature>
<name>A0A1H0VU50_9BURK</name>
<evidence type="ECO:0000313" key="3">
    <source>
        <dbReference type="EMBL" id="SDP81626.1"/>
    </source>
</evidence>
<keyword evidence="1" id="KW-0472">Membrane</keyword>
<evidence type="ECO:0000256" key="2">
    <source>
        <dbReference type="SAM" id="SignalP"/>
    </source>
</evidence>
<proteinExistence type="predicted"/>
<evidence type="ECO:0008006" key="5">
    <source>
        <dbReference type="Google" id="ProtNLM"/>
    </source>
</evidence>
<gene>
    <name evidence="3" type="ORF">SAMN04489708_12864</name>
</gene>
<dbReference type="Gene3D" id="2.60.120.260">
    <property type="entry name" value="Galactose-binding domain-like"/>
    <property type="match status" value="1"/>
</dbReference>
<dbReference type="RefSeq" id="WP_092837840.1">
    <property type="nucleotide sequence ID" value="NZ_CP028290.1"/>
</dbReference>
<feature type="chain" id="PRO_5011472993" description="Cyclic di-GMP-binding protein" evidence="2">
    <location>
        <begin position="29"/>
        <end position="735"/>
    </location>
</feature>
<evidence type="ECO:0000256" key="1">
    <source>
        <dbReference type="SAM" id="Phobius"/>
    </source>
</evidence>
<dbReference type="Proteomes" id="UP000199317">
    <property type="component" value="Unassembled WGS sequence"/>
</dbReference>
<keyword evidence="2" id="KW-0732">Signal</keyword>
<keyword evidence="1" id="KW-0812">Transmembrane</keyword>
<keyword evidence="4" id="KW-1185">Reference proteome</keyword>
<accession>A0A1H0VU50</accession>
<dbReference type="AlphaFoldDB" id="A0A1H0VU50"/>
<keyword evidence="1" id="KW-1133">Transmembrane helix</keyword>